<dbReference type="SUPFAM" id="SSF55729">
    <property type="entry name" value="Acyl-CoA N-acyltransferases (Nat)"/>
    <property type="match status" value="1"/>
</dbReference>
<comment type="caution">
    <text evidence="1">The sequence shown here is derived from an EMBL/GenBank/DDBJ whole genome shotgun (WGS) entry which is preliminary data.</text>
</comment>
<proteinExistence type="predicted"/>
<evidence type="ECO:0000313" key="1">
    <source>
        <dbReference type="EMBL" id="OEK08542.1"/>
    </source>
</evidence>
<dbReference type="AlphaFoldDB" id="A0A1E5TAY6"/>
<dbReference type="InterPro" id="IPR016181">
    <property type="entry name" value="Acyl_CoA_acyltransferase"/>
</dbReference>
<dbReference type="Gene3D" id="3.40.630.30">
    <property type="match status" value="1"/>
</dbReference>
<dbReference type="EMBL" id="MDJD01000034">
    <property type="protein sequence ID" value="OEK08542.1"/>
    <property type="molecule type" value="Genomic_DNA"/>
</dbReference>
<gene>
    <name evidence="1" type="ORF">A8C32_03555</name>
</gene>
<organism evidence="1 2">
    <name type="scientific">Flavivirga aquatica</name>
    <dbReference type="NCBI Taxonomy" id="1849968"/>
    <lineage>
        <taxon>Bacteria</taxon>
        <taxon>Pseudomonadati</taxon>
        <taxon>Bacteroidota</taxon>
        <taxon>Flavobacteriia</taxon>
        <taxon>Flavobacteriales</taxon>
        <taxon>Flavobacteriaceae</taxon>
        <taxon>Flavivirga</taxon>
    </lineage>
</organism>
<accession>A0A1E5TAY6</accession>
<keyword evidence="2" id="KW-1185">Reference proteome</keyword>
<dbReference type="OrthoDB" id="1155965at2"/>
<sequence>MSEDLEIIGLSKNMLRGMVEANTLWKKDLAPMPKSKASWLISNERILEDDYCGVIAYENKQMIAFIYMLPDLINTKDGKGSKAYWMIDWWVTDKYKDSILGTYIYNHAIKLANKQVLIKGYTENVEEFYQKQPFTVITSRLRHTLFFSLDSSMLIGKFNFLKPVKFIIDGIDAIISKTIRFINKYKLNKKTSEIKYDFINHLDNETWNFIEPLCKNDLIYKTKEYVNWQINNSQYLQIPLANKKAYSNLQTGSSDNIKIHNVKILLDDKIIGFLSYVINYNEFNVKYFLVKDDNHYDLCIDALIENLIKSKRNFIFTDDTRLSDTINKRYFTIFTHKVLKKGLAHNDTKLDNNNVTMLNRDGHFY</sequence>
<dbReference type="Proteomes" id="UP000095713">
    <property type="component" value="Unassembled WGS sequence"/>
</dbReference>
<dbReference type="RefSeq" id="WP_069830049.1">
    <property type="nucleotide sequence ID" value="NZ_MDJD01000034.1"/>
</dbReference>
<protein>
    <recommendedName>
        <fullName evidence="3">N-acetyltransferase domain-containing protein</fullName>
    </recommendedName>
</protein>
<name>A0A1E5TAY6_9FLAO</name>
<reference evidence="1 2" key="1">
    <citation type="submission" date="2016-05" db="EMBL/GenBank/DDBJ databases">
        <title>Draft Genome Sequence of Algibacter sp. Strain SK-16 Isolated from the Surface Water of Aburatsubo Inlet.</title>
        <authorList>
            <person name="Wong S.-K."/>
            <person name="Yoshizawa S."/>
            <person name="Nakajima Y."/>
            <person name="Ogura Y."/>
            <person name="Tetsuya H."/>
            <person name="Hamasaki K."/>
        </authorList>
    </citation>
    <scope>NUCLEOTIDE SEQUENCE [LARGE SCALE GENOMIC DNA]</scope>
    <source>
        <strain evidence="1 2">SK-16</strain>
    </source>
</reference>
<dbReference type="STRING" id="1849968.A8C32_03555"/>
<evidence type="ECO:0000313" key="2">
    <source>
        <dbReference type="Proteomes" id="UP000095713"/>
    </source>
</evidence>
<evidence type="ECO:0008006" key="3">
    <source>
        <dbReference type="Google" id="ProtNLM"/>
    </source>
</evidence>